<dbReference type="KEGG" id="tpx:Turpa_1894"/>
<dbReference type="AlphaFoldDB" id="I4B5I4"/>
<protein>
    <submittedName>
        <fullName evidence="1">Uncharacterized protein</fullName>
    </submittedName>
</protein>
<accession>I4B5I4</accession>
<dbReference type="RefSeq" id="WP_014803050.1">
    <property type="nucleotide sequence ID" value="NC_018020.1"/>
</dbReference>
<dbReference type="EMBL" id="CP002959">
    <property type="protein sequence ID" value="AFM12541.1"/>
    <property type="molecule type" value="Genomic_DNA"/>
</dbReference>
<evidence type="ECO:0000313" key="2">
    <source>
        <dbReference type="Proteomes" id="UP000006048"/>
    </source>
</evidence>
<reference evidence="1 2" key="1">
    <citation type="submission" date="2012-06" db="EMBL/GenBank/DDBJ databases">
        <title>The complete chromosome of genome of Turneriella parva DSM 21527.</title>
        <authorList>
            <consortium name="US DOE Joint Genome Institute (JGI-PGF)"/>
            <person name="Lucas S."/>
            <person name="Han J."/>
            <person name="Lapidus A."/>
            <person name="Bruce D."/>
            <person name="Goodwin L."/>
            <person name="Pitluck S."/>
            <person name="Peters L."/>
            <person name="Kyrpides N."/>
            <person name="Mavromatis K."/>
            <person name="Ivanova N."/>
            <person name="Mikhailova N."/>
            <person name="Chertkov O."/>
            <person name="Detter J.C."/>
            <person name="Tapia R."/>
            <person name="Han C."/>
            <person name="Land M."/>
            <person name="Hauser L."/>
            <person name="Markowitz V."/>
            <person name="Cheng J.-F."/>
            <person name="Hugenholtz P."/>
            <person name="Woyke T."/>
            <person name="Wu D."/>
            <person name="Gronow S."/>
            <person name="Wellnitz S."/>
            <person name="Brambilla E."/>
            <person name="Klenk H.-P."/>
            <person name="Eisen J.A."/>
        </authorList>
    </citation>
    <scope>NUCLEOTIDE SEQUENCE [LARGE SCALE GENOMIC DNA]</scope>
    <source>
        <strain evidence="2">ATCC BAA-1111 / DSM 21527 / NCTC 11395 / H</strain>
    </source>
</reference>
<proteinExistence type="predicted"/>
<organism evidence="1 2">
    <name type="scientific">Turneriella parva (strain ATCC BAA-1111 / DSM 21527 / NCTC 11395 / H)</name>
    <name type="common">Leptospira parva</name>
    <dbReference type="NCBI Taxonomy" id="869212"/>
    <lineage>
        <taxon>Bacteria</taxon>
        <taxon>Pseudomonadati</taxon>
        <taxon>Spirochaetota</taxon>
        <taxon>Spirochaetia</taxon>
        <taxon>Leptospirales</taxon>
        <taxon>Leptospiraceae</taxon>
        <taxon>Turneriella</taxon>
    </lineage>
</organism>
<name>I4B5I4_TURPD</name>
<dbReference type="Proteomes" id="UP000006048">
    <property type="component" value="Chromosome"/>
</dbReference>
<sequence length="402" mass="44665">MRAQRLISILLFSSVSLSPLLAAKRKLLILPFQNREKNALYDYLEGSITDAVTRKLQENFIFESPAEEKWKGTASQNLVHQHEFYTHTAGMQLGAWLKQDVVISGSYIVVQKPITRARQNYSDEKPADRPIDKLVNTPQTSAPVIVTTVRVFDISKKKLVTEFDVESFADASLFESIDALAVRVAKEAAVVLPNETEWRETRASEFADYQHHVGLSVSVGAISTPAALDTAIGSGSQLLPKDFHPLKFSIGYTRRQTFYRDIFVTGQLTYGAASSSFAVERSTSDISASSRLLSVSAGAGYHWAFWSRYYAAPVLRVGYQSGNITLSYENLLTKPVDLDGQEVTKRTFTANAPLIGFGAFGGYRMNETLAAEFHTEYELLFFSNRVSAQVFFGLAMTMGLEL</sequence>
<evidence type="ECO:0000313" key="1">
    <source>
        <dbReference type="EMBL" id="AFM12541.1"/>
    </source>
</evidence>
<keyword evidence="2" id="KW-1185">Reference proteome</keyword>
<dbReference type="STRING" id="869212.Turpa_1894"/>
<dbReference type="HOGENOM" id="CLU_058829_0_0_12"/>
<gene>
    <name evidence="1" type="ordered locus">Turpa_1894</name>
</gene>